<dbReference type="AlphaFoldDB" id="A0A2M7Z829"/>
<evidence type="ECO:0000256" key="4">
    <source>
        <dbReference type="ARBA" id="ARBA00022989"/>
    </source>
</evidence>
<feature type="transmembrane region" description="Helical" evidence="6">
    <location>
        <begin position="57"/>
        <end position="77"/>
    </location>
</feature>
<proteinExistence type="inferred from homology"/>
<reference evidence="9" key="1">
    <citation type="submission" date="2017-09" db="EMBL/GenBank/DDBJ databases">
        <title>Depth-based differentiation of microbial function through sediment-hosted aquifers and enrichment of novel symbionts in the deep terrestrial subsurface.</title>
        <authorList>
            <person name="Probst A.J."/>
            <person name="Ladd B."/>
            <person name="Jarett J.K."/>
            <person name="Geller-Mcgrath D.E."/>
            <person name="Sieber C.M.K."/>
            <person name="Emerson J.B."/>
            <person name="Anantharaman K."/>
            <person name="Thomas B.C."/>
            <person name="Malmstrom R."/>
            <person name="Stieglmeier M."/>
            <person name="Klingl A."/>
            <person name="Woyke T."/>
            <person name="Ryan C.M."/>
            <person name="Banfield J.F."/>
        </authorList>
    </citation>
    <scope>NUCLEOTIDE SEQUENCE [LARGE SCALE GENOMIC DNA]</scope>
</reference>
<evidence type="ECO:0000256" key="3">
    <source>
        <dbReference type="ARBA" id="ARBA00022692"/>
    </source>
</evidence>
<protein>
    <recommendedName>
        <fullName evidence="7">GtrA/DPMS transmembrane domain-containing protein</fullName>
    </recommendedName>
</protein>
<comment type="caution">
    <text evidence="8">The sequence shown here is derived from an EMBL/GenBank/DDBJ whole genome shotgun (WGS) entry which is preliminary data.</text>
</comment>
<dbReference type="PANTHER" id="PTHR38459">
    <property type="entry name" value="PROPHAGE BACTOPRENOL-LINKED GLUCOSE TRANSLOCASE HOMOLOG"/>
    <property type="match status" value="1"/>
</dbReference>
<evidence type="ECO:0000313" key="9">
    <source>
        <dbReference type="Proteomes" id="UP000230843"/>
    </source>
</evidence>
<evidence type="ECO:0000256" key="6">
    <source>
        <dbReference type="SAM" id="Phobius"/>
    </source>
</evidence>
<dbReference type="PANTHER" id="PTHR38459:SF1">
    <property type="entry name" value="PROPHAGE BACTOPRENOL-LINKED GLUCOSE TRANSLOCASE HOMOLOG"/>
    <property type="match status" value="1"/>
</dbReference>
<evidence type="ECO:0000256" key="2">
    <source>
        <dbReference type="ARBA" id="ARBA00009399"/>
    </source>
</evidence>
<dbReference type="Proteomes" id="UP000230843">
    <property type="component" value="Unassembled WGS sequence"/>
</dbReference>
<keyword evidence="5 6" id="KW-0472">Membrane</keyword>
<accession>A0A2M7Z829</accession>
<evidence type="ECO:0000313" key="8">
    <source>
        <dbReference type="EMBL" id="PJA90549.1"/>
    </source>
</evidence>
<evidence type="ECO:0000259" key="7">
    <source>
        <dbReference type="Pfam" id="PF04138"/>
    </source>
</evidence>
<organism evidence="8 9">
    <name type="scientific">Candidatus Magasanikbacteria bacterium CG_4_9_14_3_um_filter_32_9</name>
    <dbReference type="NCBI Taxonomy" id="1974644"/>
    <lineage>
        <taxon>Bacteria</taxon>
        <taxon>Candidatus Magasanikiibacteriota</taxon>
    </lineage>
</organism>
<dbReference type="Pfam" id="PF04138">
    <property type="entry name" value="GtrA_DPMS_TM"/>
    <property type="match status" value="1"/>
</dbReference>
<dbReference type="InterPro" id="IPR051401">
    <property type="entry name" value="GtrA_CellWall_Glycosyl"/>
</dbReference>
<name>A0A2M7Z829_9BACT</name>
<dbReference type="EMBL" id="PFVJ01000002">
    <property type="protein sequence ID" value="PJA90549.1"/>
    <property type="molecule type" value="Genomic_DNA"/>
</dbReference>
<gene>
    <name evidence="8" type="ORF">CO137_00025</name>
</gene>
<evidence type="ECO:0000256" key="1">
    <source>
        <dbReference type="ARBA" id="ARBA00004141"/>
    </source>
</evidence>
<feature type="transmembrane region" description="Helical" evidence="6">
    <location>
        <begin position="89"/>
        <end position="114"/>
    </location>
</feature>
<evidence type="ECO:0000256" key="5">
    <source>
        <dbReference type="ARBA" id="ARBA00023136"/>
    </source>
</evidence>
<comment type="subcellular location">
    <subcellularLocation>
        <location evidence="1">Membrane</location>
        <topology evidence="1">Multi-pass membrane protein</topology>
    </subcellularLocation>
</comment>
<feature type="transmembrane region" description="Helical" evidence="6">
    <location>
        <begin position="120"/>
        <end position="140"/>
    </location>
</feature>
<comment type="similarity">
    <text evidence="2">Belongs to the GtrA family.</text>
</comment>
<keyword evidence="4 6" id="KW-1133">Transmembrane helix</keyword>
<feature type="domain" description="GtrA/DPMS transmembrane" evidence="7">
    <location>
        <begin position="26"/>
        <end position="141"/>
    </location>
</feature>
<dbReference type="GO" id="GO:0005886">
    <property type="term" value="C:plasma membrane"/>
    <property type="evidence" value="ECO:0007669"/>
    <property type="project" value="TreeGrafter"/>
</dbReference>
<keyword evidence="3 6" id="KW-0812">Transmembrane</keyword>
<sequence>MNLETIKAKVKNLLNLVWEMHTEFLRYFVVGISALCLDVLLLVFLKEVLKLDSVRAVMLGQVPVFFYVFLLNKYWSFGSQKKGLIHWQFIKYLLVVGFNYIIGIVTMLVFSHFLEFDYKFVRIGTIALGVSWNFFLYRYWIYR</sequence>
<dbReference type="GO" id="GO:0000271">
    <property type="term" value="P:polysaccharide biosynthetic process"/>
    <property type="evidence" value="ECO:0007669"/>
    <property type="project" value="InterPro"/>
</dbReference>
<feature type="transmembrane region" description="Helical" evidence="6">
    <location>
        <begin position="24"/>
        <end position="45"/>
    </location>
</feature>
<dbReference type="InterPro" id="IPR007267">
    <property type="entry name" value="GtrA_DPMS_TM"/>
</dbReference>